<sequence>MRRRYGYYWTKLIVLPLALLVGLAAFVWIGDSWWQAVHRRRAGRRVHADRVPRA</sequence>
<evidence type="ECO:0000256" key="1">
    <source>
        <dbReference type="SAM" id="Phobius"/>
    </source>
</evidence>
<proteinExistence type="predicted"/>
<dbReference type="EMBL" id="CP091139">
    <property type="protein sequence ID" value="UUT34991.1"/>
    <property type="molecule type" value="Genomic_DNA"/>
</dbReference>
<keyword evidence="1" id="KW-0472">Membrane</keyword>
<organism evidence="2 3">
    <name type="scientific">Microbacterium elymi</name>
    <dbReference type="NCBI Taxonomy" id="2909587"/>
    <lineage>
        <taxon>Bacteria</taxon>
        <taxon>Bacillati</taxon>
        <taxon>Actinomycetota</taxon>
        <taxon>Actinomycetes</taxon>
        <taxon>Micrococcales</taxon>
        <taxon>Microbacteriaceae</taxon>
        <taxon>Microbacterium</taxon>
    </lineage>
</organism>
<keyword evidence="1" id="KW-1133">Transmembrane helix</keyword>
<name>A0ABY5NIS1_9MICO</name>
<evidence type="ECO:0000313" key="2">
    <source>
        <dbReference type="EMBL" id="UUT34991.1"/>
    </source>
</evidence>
<reference evidence="2" key="1">
    <citation type="submission" date="2022-01" db="EMBL/GenBank/DDBJ databases">
        <title>Microbacterium eymi and Microbacterium rhizovicinus sp. nov., isolated from the rhizospheric soil of Elymus tsukushiensis, a plant native to the Dokdo Islands, Republic of Korea.</title>
        <authorList>
            <person name="Hwang Y.J."/>
        </authorList>
    </citation>
    <scope>NUCLEOTIDE SEQUENCE</scope>
    <source>
        <strain evidence="2">KUDC0405</strain>
    </source>
</reference>
<protein>
    <submittedName>
        <fullName evidence="2">Uncharacterized protein</fullName>
    </submittedName>
</protein>
<dbReference type="Proteomes" id="UP001054811">
    <property type="component" value="Chromosome"/>
</dbReference>
<evidence type="ECO:0000313" key="3">
    <source>
        <dbReference type="Proteomes" id="UP001054811"/>
    </source>
</evidence>
<gene>
    <name evidence="2" type="ORF">L2X98_32050</name>
</gene>
<keyword evidence="1" id="KW-0812">Transmembrane</keyword>
<feature type="transmembrane region" description="Helical" evidence="1">
    <location>
        <begin position="12"/>
        <end position="30"/>
    </location>
</feature>
<accession>A0ABY5NIS1</accession>
<keyword evidence="3" id="KW-1185">Reference proteome</keyword>